<sequence length="1169" mass="128257">MSSEALKENQGAVRMNSTSKAACDIFGLEQPTGRPSILRQSQADNISRTAQRGAKVCFQTPRRDPVTKKIMSPSRASRPSSQEDSSKALETLTASNDQSSLLNNPSTTPIDIQSNSVVYPDDDMLVQSIGAYTLDLDNLDAINPFLGSSKMQNSPPKSSALIESWTSELVESDTTAAPISAPQPEVPEVTDTALDETLPFVPSVENSLAECSANISSAEGTVIIKTDNIENSATDVEEPDITEPAPVSQQIPVLVDQPEAQDSARSPVGSYNLDFDNLGSLNPFQTGGSKIPNSPLTGKASVVSDPHLPSQEAKQEPEFSVHTPDVPTSSDASIPPQENTTATEGSSSTAPPKENQMLLEFNFDDGTEVKRKPPPKRLGVKRPAGAKPVTKKPVAPATEKKEPEPKQLSPKNPEETEPVDVSPPKGSYTFDFDKFDDPNFNPFGTKATMGNSPPRGVQTSPVLMKATVPVQEPGAFAQDDQPEAPALDDQPEHSSPPAVSETNENIAETDLPVTKRPAEDVESTSSDASIPPQENSTATEGSSSTAPPKENQMLLEFNFDDGTEVKRKPPPKRLGVKRPAGAKPVTKKTVAPATEKKEPEAKQLSPKNPEETEPVDVSPPKGSYTFDFDKFHDPNFNPFGSKATMGNSPPRGVQTSPVLMKAPAPVQVPEAFAQDDQPEHSSPPAVSETNENIAETDLPVTKRPAEDVESFTESSTNIPQNPALLVPDLMATVPPHVQAFVIVTNIILFLSVMPGEDFDGQFDYLEQFGSSTFKESALRKQSLYLKFDPLFKESPKKNGMDSGNSGFSMPRPSLAIRMMEAAKSEVKQKSHSDRMKLLDDLPPPAVETTDPTVLDLDPKVSALRKQSLYLKFDPLFKESPKKNGMDSGNSGFSMPRPSLAIRMMEAAKSEVKQKSHSDRMKLLDDLPPPAVETVVPDPTVLDLLVPTLKQPVKTEDSIIEVLKYSQRDMDAALQKAERRAEERQQELATQIEKLQLENQHMLFIVSEFEATITQITDEHKQKEDLAKIELERVLQEKDQLSKDLNELERSFSSVVKRLDRCKEVIEGFKKNEETLKQYAQNCMDRLQKEEKRYQALKAHAEEKLDHANKAINEVRTKQGAEVAALQVQLKREQLKVQSLEKDLEQKAKEVKDVTELCDELLHKVQKHGY</sequence>
<dbReference type="OrthoDB" id="10255048at2759"/>
<keyword evidence="6" id="KW-0206">Cytoskeleton</keyword>
<accession>A0A9Q9WYR8</accession>
<dbReference type="Proteomes" id="UP001155660">
    <property type="component" value="Chromosome B13"/>
</dbReference>
<evidence type="ECO:0000256" key="7">
    <source>
        <dbReference type="SAM" id="Coils"/>
    </source>
</evidence>
<protein>
    <submittedName>
        <fullName evidence="10">Transforming acidic coiled-coil-containing protein 3-like</fullName>
    </submittedName>
</protein>
<dbReference type="SMR" id="A0A9Q9WYR8"/>
<evidence type="ECO:0000313" key="10">
    <source>
        <dbReference type="RefSeq" id="XP_042592062.1"/>
    </source>
</evidence>
<feature type="compositionally biased region" description="Polar residues" evidence="8">
    <location>
        <begin position="523"/>
        <end position="546"/>
    </location>
</feature>
<reference evidence="10" key="1">
    <citation type="submission" date="2025-08" db="UniProtKB">
        <authorList>
            <consortium name="RefSeq"/>
        </authorList>
    </citation>
    <scope>IDENTIFICATION</scope>
    <source>
        <tissue evidence="10">Muscle</tissue>
    </source>
</reference>
<dbReference type="Pfam" id="PF25777">
    <property type="entry name" value="Aurora-A_bind_TACC3"/>
    <property type="match status" value="2"/>
</dbReference>
<feature type="domain" description="Transforming acidic coiled-coil-containing protein C-terminal" evidence="9">
    <location>
        <begin position="964"/>
        <end position="1160"/>
    </location>
</feature>
<feature type="compositionally biased region" description="Polar residues" evidence="8">
    <location>
        <begin position="74"/>
        <end position="83"/>
    </location>
</feature>
<evidence type="ECO:0000256" key="2">
    <source>
        <dbReference type="ARBA" id="ARBA00009423"/>
    </source>
</evidence>
<dbReference type="PANTHER" id="PTHR13924">
    <property type="entry name" value="TRANSFORMING ACIDIC COILED-COIL CONTAINING PROTEIN 1/2"/>
    <property type="match status" value="1"/>
</dbReference>
<dbReference type="Pfam" id="PF05010">
    <property type="entry name" value="TACC_C"/>
    <property type="match status" value="1"/>
</dbReference>
<name>A0A9Q9WYR8_CYPCA</name>
<keyword evidence="5 7" id="KW-0175">Coiled coil</keyword>
<feature type="compositionally biased region" description="Polar residues" evidence="8">
    <location>
        <begin position="92"/>
        <end position="115"/>
    </location>
</feature>
<evidence type="ECO:0000256" key="6">
    <source>
        <dbReference type="ARBA" id="ARBA00023212"/>
    </source>
</evidence>
<evidence type="ECO:0000256" key="3">
    <source>
        <dbReference type="ARBA" id="ARBA00022490"/>
    </source>
</evidence>
<feature type="coiled-coil region" evidence="7">
    <location>
        <begin position="966"/>
        <end position="997"/>
    </location>
</feature>
<feature type="coiled-coil region" evidence="7">
    <location>
        <begin position="1023"/>
        <end position="1163"/>
    </location>
</feature>
<evidence type="ECO:0000256" key="1">
    <source>
        <dbReference type="ARBA" id="ARBA00004245"/>
    </source>
</evidence>
<dbReference type="GeneID" id="109100643"/>
<dbReference type="FunFam" id="1.20.5.1700:FF:000001">
    <property type="entry name" value="Transforming acidic coiled-coil-containing protein 1 isoform 2"/>
    <property type="match status" value="1"/>
</dbReference>
<dbReference type="GO" id="GO:0007052">
    <property type="term" value="P:mitotic spindle organization"/>
    <property type="evidence" value="ECO:0007669"/>
    <property type="project" value="InterPro"/>
</dbReference>
<dbReference type="InterPro" id="IPR057663">
    <property type="entry name" value="TACC3_Aurora-A_bind"/>
</dbReference>
<keyword evidence="4" id="KW-0597">Phosphoprotein</keyword>
<feature type="region of interest" description="Disordered" evidence="8">
    <location>
        <begin position="26"/>
        <end position="115"/>
    </location>
</feature>
<dbReference type="AlphaFoldDB" id="A0A9Q9WYR8"/>
<evidence type="ECO:0000256" key="5">
    <source>
        <dbReference type="ARBA" id="ARBA00023054"/>
    </source>
</evidence>
<evidence type="ECO:0000259" key="9">
    <source>
        <dbReference type="Pfam" id="PF05010"/>
    </source>
</evidence>
<feature type="compositionally biased region" description="Polar residues" evidence="8">
    <location>
        <begin position="326"/>
        <end position="350"/>
    </location>
</feature>
<gene>
    <name evidence="10" type="primary">LOC109100643</name>
</gene>
<keyword evidence="3" id="KW-0963">Cytoplasm</keyword>
<dbReference type="KEGG" id="ccar:109100643"/>
<organism evidence="10">
    <name type="scientific">Cyprinus carpio</name>
    <name type="common">Common carp</name>
    <dbReference type="NCBI Taxonomy" id="7962"/>
    <lineage>
        <taxon>Eukaryota</taxon>
        <taxon>Metazoa</taxon>
        <taxon>Chordata</taxon>
        <taxon>Craniata</taxon>
        <taxon>Vertebrata</taxon>
        <taxon>Euteleostomi</taxon>
        <taxon>Actinopterygii</taxon>
        <taxon>Neopterygii</taxon>
        <taxon>Teleostei</taxon>
        <taxon>Ostariophysi</taxon>
        <taxon>Cypriniformes</taxon>
        <taxon>Cyprinidae</taxon>
        <taxon>Cyprininae</taxon>
        <taxon>Cyprinus</taxon>
    </lineage>
</organism>
<evidence type="ECO:0000256" key="4">
    <source>
        <dbReference type="ARBA" id="ARBA00022553"/>
    </source>
</evidence>
<proteinExistence type="inferred from homology"/>
<dbReference type="GO" id="GO:0007097">
    <property type="term" value="P:nuclear migration"/>
    <property type="evidence" value="ECO:0007669"/>
    <property type="project" value="TreeGrafter"/>
</dbReference>
<dbReference type="RefSeq" id="XP_042592062.1">
    <property type="nucleotide sequence ID" value="XM_042736128.1"/>
</dbReference>
<evidence type="ECO:0000256" key="8">
    <source>
        <dbReference type="SAM" id="MobiDB-lite"/>
    </source>
</evidence>
<feature type="compositionally biased region" description="Polar residues" evidence="8">
    <location>
        <begin position="38"/>
        <end position="50"/>
    </location>
</feature>
<dbReference type="GO" id="GO:0005856">
    <property type="term" value="C:cytoskeleton"/>
    <property type="evidence" value="ECO:0007669"/>
    <property type="project" value="UniProtKB-SubCell"/>
</dbReference>
<feature type="compositionally biased region" description="Polar residues" evidence="8">
    <location>
        <begin position="279"/>
        <end position="296"/>
    </location>
</feature>
<comment type="similarity">
    <text evidence="2">Belongs to the TACC family.</text>
</comment>
<comment type="subcellular location">
    <subcellularLocation>
        <location evidence="1">Cytoplasm</location>
        <location evidence="1">Cytoskeleton</location>
    </subcellularLocation>
</comment>
<dbReference type="GO" id="GO:0021987">
    <property type="term" value="P:cerebral cortex development"/>
    <property type="evidence" value="ECO:0007669"/>
    <property type="project" value="TreeGrafter"/>
</dbReference>
<dbReference type="GO" id="GO:0005737">
    <property type="term" value="C:cytoplasm"/>
    <property type="evidence" value="ECO:0007669"/>
    <property type="project" value="TreeGrafter"/>
</dbReference>
<dbReference type="InterPro" id="IPR007707">
    <property type="entry name" value="TACC_C"/>
</dbReference>
<dbReference type="InterPro" id="IPR039915">
    <property type="entry name" value="TACC"/>
</dbReference>
<feature type="region of interest" description="Disordered" evidence="8">
    <location>
        <begin position="257"/>
        <end position="629"/>
    </location>
</feature>
<dbReference type="PANTHER" id="PTHR13924:SF4">
    <property type="entry name" value="TRANSFORMING ACIDIC COILED-COIL-CONTAINING PROTEIN 3"/>
    <property type="match status" value="1"/>
</dbReference>